<dbReference type="EMBL" id="FMZK01000010">
    <property type="protein sequence ID" value="SDD66115.1"/>
    <property type="molecule type" value="Genomic_DNA"/>
</dbReference>
<evidence type="ECO:0000259" key="1">
    <source>
        <dbReference type="Pfam" id="PF09250"/>
    </source>
</evidence>
<dbReference type="Proteomes" id="UP000182100">
    <property type="component" value="Unassembled WGS sequence"/>
</dbReference>
<evidence type="ECO:0000313" key="3">
    <source>
        <dbReference type="Proteomes" id="UP000182100"/>
    </source>
</evidence>
<feature type="domain" description="DNA primase/polymerase bifunctional N-terminal" evidence="1">
    <location>
        <begin position="9"/>
        <end position="138"/>
    </location>
</feature>
<protein>
    <submittedName>
        <fullName evidence="2">Bifunctional DNA primase/polymerase, N-terminal</fullName>
    </submittedName>
</protein>
<reference evidence="3" key="1">
    <citation type="submission" date="2016-10" db="EMBL/GenBank/DDBJ databases">
        <authorList>
            <person name="Varghese N."/>
            <person name="Submissions S."/>
        </authorList>
    </citation>
    <scope>NUCLEOTIDE SEQUENCE [LARGE SCALE GENOMIC DNA]</scope>
    <source>
        <strain evidence="3">CGMCC 4.3504</strain>
    </source>
</reference>
<gene>
    <name evidence="2" type="ORF">SAMN05216505_110133</name>
</gene>
<dbReference type="RefSeq" id="WP_244904919.1">
    <property type="nucleotide sequence ID" value="NZ_FMZK01000010.1"/>
</dbReference>
<evidence type="ECO:0000313" key="2">
    <source>
        <dbReference type="EMBL" id="SDD66115.1"/>
    </source>
</evidence>
<accession>A0A1G6WM40</accession>
<name>A0A1G6WM40_9ACTN</name>
<dbReference type="InterPro" id="IPR015330">
    <property type="entry name" value="DNA_primase/pol_bifunc_N"/>
</dbReference>
<dbReference type="STRING" id="67344.SAMN05216505_110133"/>
<dbReference type="Pfam" id="PF09250">
    <property type="entry name" value="Prim-Pol"/>
    <property type="match status" value="1"/>
</dbReference>
<keyword evidence="3" id="KW-1185">Reference proteome</keyword>
<dbReference type="AlphaFoldDB" id="A0A1G6WM40"/>
<proteinExistence type="predicted"/>
<organism evidence="2 3">
    <name type="scientific">Streptomyces prasinopilosus</name>
    <dbReference type="NCBI Taxonomy" id="67344"/>
    <lineage>
        <taxon>Bacteria</taxon>
        <taxon>Bacillati</taxon>
        <taxon>Actinomycetota</taxon>
        <taxon>Actinomycetes</taxon>
        <taxon>Kitasatosporales</taxon>
        <taxon>Streptomycetaceae</taxon>
        <taxon>Streptomyces</taxon>
    </lineage>
</organism>
<sequence>MQRMTRRGIEWLSAAADDPAACREMWADDPRTPCLLATGRFFDVVSVEQRLGLEMFDRLLRSGLPFGPSVIDRKAQRVGFFLGSKSHESFTHYLGRETTSPPAHRYLGQGCAVVVPGPIPLSGDRYQWLRAPMRRPEANPLRPVAMATALVASAELLARLDRFDEQYPTPYAAVAALPEEPTTDAG</sequence>